<protein>
    <recommendedName>
        <fullName evidence="2">DNA-binding phage zinc finger domain-containing protein</fullName>
    </recommendedName>
</protein>
<evidence type="ECO:0000256" key="1">
    <source>
        <dbReference type="SAM" id="MobiDB-lite"/>
    </source>
</evidence>
<proteinExistence type="predicted"/>
<evidence type="ECO:0000259" key="2">
    <source>
        <dbReference type="Pfam" id="PF24623"/>
    </source>
</evidence>
<dbReference type="EMBL" id="CP015588">
    <property type="protein sequence ID" value="APY88191.1"/>
    <property type="molecule type" value="Genomic_DNA"/>
</dbReference>
<reference evidence="3 4" key="1">
    <citation type="submission" date="2016-05" db="EMBL/GenBank/DDBJ databases">
        <authorList>
            <person name="Gu J."/>
        </authorList>
    </citation>
    <scope>NUCLEOTIDE SEQUENCE [LARGE SCALE GENOMIC DNA]</scope>
    <source>
        <strain evidence="3 4">ACCC40021</strain>
    </source>
</reference>
<gene>
    <name evidence="3" type="ORF">A7J05_23100</name>
</gene>
<evidence type="ECO:0000313" key="3">
    <source>
        <dbReference type="EMBL" id="APY88191.1"/>
    </source>
</evidence>
<feature type="region of interest" description="Disordered" evidence="1">
    <location>
        <begin position="1"/>
        <end position="20"/>
    </location>
</feature>
<dbReference type="Pfam" id="PF24623">
    <property type="entry name" value="Phage_zn_bind_8"/>
    <property type="match status" value="1"/>
</dbReference>
<dbReference type="RefSeq" id="WP_076686146.1">
    <property type="nucleotide sequence ID" value="NZ_CP015588.1"/>
</dbReference>
<keyword evidence="4" id="KW-1185">Reference proteome</keyword>
<evidence type="ECO:0000313" key="4">
    <source>
        <dbReference type="Proteomes" id="UP000187191"/>
    </source>
</evidence>
<feature type="domain" description="DNA-binding phage zinc finger" evidence="2">
    <location>
        <begin position="19"/>
        <end position="64"/>
    </location>
</feature>
<organism evidence="3 4">
    <name type="scientific">Streptomyces alfalfae</name>
    <dbReference type="NCBI Taxonomy" id="1642299"/>
    <lineage>
        <taxon>Bacteria</taxon>
        <taxon>Bacillati</taxon>
        <taxon>Actinomycetota</taxon>
        <taxon>Actinomycetes</taxon>
        <taxon>Kitasatosporales</taxon>
        <taxon>Streptomycetaceae</taxon>
        <taxon>Streptomyces</taxon>
    </lineage>
</organism>
<sequence length="109" mass="11725">MERTDQSTPQPSPTAEPRTLDDLVATVICPACRVPVGARCVTRAGKPARESHGRRVEALEQAVGITQHRAAVRSQKPEAWWSNGVDRDAEAALLSAYAARTLPRPAVTA</sequence>
<name>A0ABM6GWM3_9ACTN</name>
<accession>A0ABM6GWM3</accession>
<dbReference type="InterPro" id="IPR056911">
    <property type="entry name" value="Phage_Znf_bind_put"/>
</dbReference>
<dbReference type="Proteomes" id="UP000187191">
    <property type="component" value="Chromosome"/>
</dbReference>